<keyword evidence="1" id="KW-1185">Reference proteome</keyword>
<name>A0A1I7WW57_HETBA</name>
<reference evidence="2" key="1">
    <citation type="submission" date="2016-11" db="UniProtKB">
        <authorList>
            <consortium name="WormBaseParasite"/>
        </authorList>
    </citation>
    <scope>IDENTIFICATION</scope>
</reference>
<dbReference type="AlphaFoldDB" id="A0A1I7WW57"/>
<protein>
    <submittedName>
        <fullName evidence="2">Uncharacterized protein</fullName>
    </submittedName>
</protein>
<evidence type="ECO:0000313" key="1">
    <source>
        <dbReference type="Proteomes" id="UP000095283"/>
    </source>
</evidence>
<accession>A0A1I7WW57</accession>
<dbReference type="WBParaSite" id="Hba_09416">
    <property type="protein sequence ID" value="Hba_09416"/>
    <property type="gene ID" value="Hba_09416"/>
</dbReference>
<evidence type="ECO:0000313" key="2">
    <source>
        <dbReference type="WBParaSite" id="Hba_09416"/>
    </source>
</evidence>
<proteinExistence type="predicted"/>
<sequence>MIQHYVLIGTLLYVNFNFKF</sequence>
<dbReference type="Proteomes" id="UP000095283">
    <property type="component" value="Unplaced"/>
</dbReference>
<organism evidence="1 2">
    <name type="scientific">Heterorhabditis bacteriophora</name>
    <name type="common">Entomopathogenic nematode worm</name>
    <dbReference type="NCBI Taxonomy" id="37862"/>
    <lineage>
        <taxon>Eukaryota</taxon>
        <taxon>Metazoa</taxon>
        <taxon>Ecdysozoa</taxon>
        <taxon>Nematoda</taxon>
        <taxon>Chromadorea</taxon>
        <taxon>Rhabditida</taxon>
        <taxon>Rhabditina</taxon>
        <taxon>Rhabditomorpha</taxon>
        <taxon>Strongyloidea</taxon>
        <taxon>Heterorhabditidae</taxon>
        <taxon>Heterorhabditis</taxon>
    </lineage>
</organism>